<keyword evidence="1" id="KW-0812">Transmembrane</keyword>
<dbReference type="Proteomes" id="UP001207918">
    <property type="component" value="Unassembled WGS sequence"/>
</dbReference>
<name>A0ABT3PI51_9BACT</name>
<evidence type="ECO:0000256" key="1">
    <source>
        <dbReference type="SAM" id="Phobius"/>
    </source>
</evidence>
<organism evidence="2 3">
    <name type="scientific">Fodinibius salsisoli</name>
    <dbReference type="NCBI Taxonomy" id="2820877"/>
    <lineage>
        <taxon>Bacteria</taxon>
        <taxon>Pseudomonadati</taxon>
        <taxon>Balneolota</taxon>
        <taxon>Balneolia</taxon>
        <taxon>Balneolales</taxon>
        <taxon>Balneolaceae</taxon>
        <taxon>Fodinibius</taxon>
    </lineage>
</organism>
<accession>A0ABT3PI51</accession>
<protein>
    <recommendedName>
        <fullName evidence="4">DoxX family protein</fullName>
    </recommendedName>
</protein>
<sequence>MDMLSKAGRFLYAIPFGIFGLFHFMNGSQMAGMVPIPGGVFWIYLTGVALLAACVSIIIQKKARLACLLLGVMLLIFALSIHLPGVIGAESGQAMQASMSSLLKDTALAGAAWILAGYSPADSGVTE</sequence>
<feature type="transmembrane region" description="Helical" evidence="1">
    <location>
        <begin position="40"/>
        <end position="59"/>
    </location>
</feature>
<keyword evidence="1" id="KW-1133">Transmembrane helix</keyword>
<dbReference type="EMBL" id="JAGGJA010000001">
    <property type="protein sequence ID" value="MCW9705601.1"/>
    <property type="molecule type" value="Genomic_DNA"/>
</dbReference>
<comment type="caution">
    <text evidence="2">The sequence shown here is derived from an EMBL/GenBank/DDBJ whole genome shotgun (WGS) entry which is preliminary data.</text>
</comment>
<evidence type="ECO:0000313" key="3">
    <source>
        <dbReference type="Proteomes" id="UP001207918"/>
    </source>
</evidence>
<reference evidence="2 3" key="1">
    <citation type="submission" date="2021-03" db="EMBL/GenBank/DDBJ databases">
        <title>Aliifodinibius sp. nov., a new bacterium isolated from saline soil.</title>
        <authorList>
            <person name="Galisteo C."/>
            <person name="De La Haba R."/>
            <person name="Sanchez-Porro C."/>
            <person name="Ventosa A."/>
        </authorList>
    </citation>
    <scope>NUCLEOTIDE SEQUENCE [LARGE SCALE GENOMIC DNA]</scope>
    <source>
        <strain evidence="2 3">1BSP15-2V2</strain>
    </source>
</reference>
<evidence type="ECO:0000313" key="2">
    <source>
        <dbReference type="EMBL" id="MCW9705601.1"/>
    </source>
</evidence>
<feature type="transmembrane region" description="Helical" evidence="1">
    <location>
        <begin position="7"/>
        <end position="25"/>
    </location>
</feature>
<keyword evidence="3" id="KW-1185">Reference proteome</keyword>
<gene>
    <name evidence="2" type="ORF">J6I44_01980</name>
</gene>
<keyword evidence="1" id="KW-0472">Membrane</keyword>
<feature type="transmembrane region" description="Helical" evidence="1">
    <location>
        <begin position="66"/>
        <end position="87"/>
    </location>
</feature>
<evidence type="ECO:0008006" key="4">
    <source>
        <dbReference type="Google" id="ProtNLM"/>
    </source>
</evidence>
<proteinExistence type="predicted"/>